<dbReference type="InterPro" id="IPR011011">
    <property type="entry name" value="Znf_FYVE_PHD"/>
</dbReference>
<reference evidence="8" key="1">
    <citation type="journal article" date="2015" name="Proc. Natl. Acad. Sci. U.S.A.">
        <title>Genome sequence of the Asian Tiger mosquito, Aedes albopictus, reveals insights into its biology, genetics, and evolution.</title>
        <authorList>
            <person name="Chen X.G."/>
            <person name="Jiang X."/>
            <person name="Gu J."/>
            <person name="Xu M."/>
            <person name="Wu Y."/>
            <person name="Deng Y."/>
            <person name="Zhang C."/>
            <person name="Bonizzoni M."/>
            <person name="Dermauw W."/>
            <person name="Vontas J."/>
            <person name="Armbruster P."/>
            <person name="Huang X."/>
            <person name="Yang Y."/>
            <person name="Zhang H."/>
            <person name="He W."/>
            <person name="Peng H."/>
            <person name="Liu Y."/>
            <person name="Wu K."/>
            <person name="Chen J."/>
            <person name="Lirakis M."/>
            <person name="Topalis P."/>
            <person name="Van Leeuwen T."/>
            <person name="Hall A.B."/>
            <person name="Jiang X."/>
            <person name="Thorpe C."/>
            <person name="Mueller R.L."/>
            <person name="Sun C."/>
            <person name="Waterhouse R.M."/>
            <person name="Yan G."/>
            <person name="Tu Z.J."/>
            <person name="Fang X."/>
            <person name="James A.A."/>
        </authorList>
    </citation>
    <scope>NUCLEOTIDE SEQUENCE [LARGE SCALE GENOMIC DNA]</scope>
    <source>
        <strain evidence="8">Foshan</strain>
    </source>
</reference>
<organism evidence="7 8">
    <name type="scientific">Aedes albopictus</name>
    <name type="common">Asian tiger mosquito</name>
    <name type="synonym">Stegomyia albopicta</name>
    <dbReference type="NCBI Taxonomy" id="7160"/>
    <lineage>
        <taxon>Eukaryota</taxon>
        <taxon>Metazoa</taxon>
        <taxon>Ecdysozoa</taxon>
        <taxon>Arthropoda</taxon>
        <taxon>Hexapoda</taxon>
        <taxon>Insecta</taxon>
        <taxon>Pterygota</taxon>
        <taxon>Neoptera</taxon>
        <taxon>Endopterygota</taxon>
        <taxon>Diptera</taxon>
        <taxon>Nematocera</taxon>
        <taxon>Culicoidea</taxon>
        <taxon>Culicidae</taxon>
        <taxon>Culicinae</taxon>
        <taxon>Aedini</taxon>
        <taxon>Aedes</taxon>
        <taxon>Stegomyia</taxon>
    </lineage>
</organism>
<dbReference type="PROSITE" id="PS50016">
    <property type="entry name" value="ZF_PHD_2"/>
    <property type="match status" value="1"/>
</dbReference>
<protein>
    <recommendedName>
        <fullName evidence="6">PHD-type domain-containing protein</fullName>
    </recommendedName>
</protein>
<evidence type="ECO:0000313" key="7">
    <source>
        <dbReference type="EnsemblMetazoa" id="AALFPA23_006528.P8515"/>
    </source>
</evidence>
<keyword evidence="3" id="KW-0862">Zinc</keyword>
<evidence type="ECO:0000256" key="4">
    <source>
        <dbReference type="PROSITE-ProRule" id="PRU00146"/>
    </source>
</evidence>
<dbReference type="InterPro" id="IPR019787">
    <property type="entry name" value="Znf_PHD-finger"/>
</dbReference>
<feature type="domain" description="PHD-type" evidence="6">
    <location>
        <begin position="1"/>
        <end position="60"/>
    </location>
</feature>
<evidence type="ECO:0000256" key="3">
    <source>
        <dbReference type="ARBA" id="ARBA00022833"/>
    </source>
</evidence>
<evidence type="ECO:0000256" key="2">
    <source>
        <dbReference type="ARBA" id="ARBA00022771"/>
    </source>
</evidence>
<evidence type="ECO:0000256" key="1">
    <source>
        <dbReference type="ARBA" id="ARBA00022723"/>
    </source>
</evidence>
<keyword evidence="8" id="KW-1185">Reference proteome</keyword>
<evidence type="ECO:0000259" key="6">
    <source>
        <dbReference type="PROSITE" id="PS50016"/>
    </source>
</evidence>
<name>A0ABM1Y7L4_AEDAL</name>
<dbReference type="RefSeq" id="XP_029733737.1">
    <property type="nucleotide sequence ID" value="XM_029877877.2"/>
</dbReference>
<accession>A0ABM1Y7L4</accession>
<dbReference type="SUPFAM" id="SSF57903">
    <property type="entry name" value="FYVE/PHD zinc finger"/>
    <property type="match status" value="1"/>
</dbReference>
<sequence>MDCKKCLLPVKTKDHPYIYCNGLCAAVHHAACVGLNTNDLAAVSPPKKNNMWLCDECLIEFVQWRQERTDIKNVSIAEPVPLPNQLEQKCPLQRDIEELKNTVESIRLALASHERFNSDARSRHSTPNTTSLSQQMDSGLGEMSNVPDALGRSTDSIREDDSFDLLLTNIDGNVSEEDIQRMVARSLGARDNEIIHVKKLVPRWVDCSTLDYISFKVVLNHKWKVSAMLSATWPKNVRFREFRKVRCPWRPETV</sequence>
<dbReference type="GeneID" id="115269292"/>
<feature type="region of interest" description="Disordered" evidence="5">
    <location>
        <begin position="117"/>
        <end position="153"/>
    </location>
</feature>
<dbReference type="InterPro" id="IPR019786">
    <property type="entry name" value="Zinc_finger_PHD-type_CS"/>
</dbReference>
<proteinExistence type="predicted"/>
<dbReference type="InterPro" id="IPR013083">
    <property type="entry name" value="Znf_RING/FYVE/PHD"/>
</dbReference>
<dbReference type="Proteomes" id="UP000069940">
    <property type="component" value="Unassembled WGS sequence"/>
</dbReference>
<keyword evidence="1" id="KW-0479">Metal-binding</keyword>
<dbReference type="EnsemblMetazoa" id="AALFPA23_006528.R8515">
    <property type="protein sequence ID" value="AALFPA23_006528.P8515"/>
    <property type="gene ID" value="AALFPA23_006528"/>
</dbReference>
<reference evidence="7" key="2">
    <citation type="submission" date="2025-05" db="UniProtKB">
        <authorList>
            <consortium name="EnsemblMetazoa"/>
        </authorList>
    </citation>
    <scope>IDENTIFICATION</scope>
    <source>
        <strain evidence="7">Foshan</strain>
    </source>
</reference>
<evidence type="ECO:0000313" key="8">
    <source>
        <dbReference type="Proteomes" id="UP000069940"/>
    </source>
</evidence>
<dbReference type="Gene3D" id="3.30.40.10">
    <property type="entry name" value="Zinc/RING finger domain, C3HC4 (zinc finger)"/>
    <property type="match status" value="1"/>
</dbReference>
<evidence type="ECO:0000256" key="5">
    <source>
        <dbReference type="SAM" id="MobiDB-lite"/>
    </source>
</evidence>
<keyword evidence="2 4" id="KW-0863">Zinc-finger</keyword>
<dbReference type="PROSITE" id="PS01359">
    <property type="entry name" value="ZF_PHD_1"/>
    <property type="match status" value="1"/>
</dbReference>
<feature type="compositionally biased region" description="Polar residues" evidence="5">
    <location>
        <begin position="125"/>
        <end position="137"/>
    </location>
</feature>